<feature type="region of interest" description="Disordered" evidence="1">
    <location>
        <begin position="1"/>
        <end position="31"/>
    </location>
</feature>
<keyword evidence="2" id="KW-0812">Transmembrane</keyword>
<dbReference type="EMBL" id="LMTR01000005">
    <property type="protein sequence ID" value="KWT72633.1"/>
    <property type="molecule type" value="Genomic_DNA"/>
</dbReference>
<feature type="transmembrane region" description="Helical" evidence="2">
    <location>
        <begin position="83"/>
        <end position="101"/>
    </location>
</feature>
<keyword evidence="2" id="KW-1133">Transmembrane helix</keyword>
<dbReference type="Proteomes" id="UP000059074">
    <property type="component" value="Unassembled WGS sequence"/>
</dbReference>
<keyword evidence="2" id="KW-0472">Membrane</keyword>
<reference evidence="3 4" key="1">
    <citation type="submission" date="2015-10" db="EMBL/GenBank/DDBJ databases">
        <title>Transcriptomic analysis of a linuron degrading triple-species bacterial consortium.</title>
        <authorList>
            <person name="Albers P."/>
        </authorList>
    </citation>
    <scope>NUCLEOTIDE SEQUENCE [LARGE SCALE GENOMIC DNA]</scope>
    <source>
        <strain evidence="3 4">WDL6</strain>
    </source>
</reference>
<keyword evidence="4" id="KW-1185">Reference proteome</keyword>
<name>A0A109BPN3_HYPSL</name>
<organism evidence="3 4">
    <name type="scientific">Hyphomicrobium sulfonivorans</name>
    <dbReference type="NCBI Taxonomy" id="121290"/>
    <lineage>
        <taxon>Bacteria</taxon>
        <taxon>Pseudomonadati</taxon>
        <taxon>Pseudomonadota</taxon>
        <taxon>Alphaproteobacteria</taxon>
        <taxon>Hyphomicrobiales</taxon>
        <taxon>Hyphomicrobiaceae</taxon>
        <taxon>Hyphomicrobium</taxon>
    </lineage>
</organism>
<proteinExistence type="predicted"/>
<comment type="caution">
    <text evidence="3">The sequence shown here is derived from an EMBL/GenBank/DDBJ whole genome shotgun (WGS) entry which is preliminary data.</text>
</comment>
<protein>
    <recommendedName>
        <fullName evidence="5">DUF3618 domain-containing protein</fullName>
    </recommendedName>
</protein>
<dbReference type="AlphaFoldDB" id="A0A109BPN3"/>
<evidence type="ECO:0000313" key="3">
    <source>
        <dbReference type="EMBL" id="KWT72633.1"/>
    </source>
</evidence>
<sequence>MANTAKHAESEAKNNLSGKATQAGSGGTESAETIADLRATLASLANEVSTIVEQRSRAAASAAAEAVKPHVDTVQQSIRSQPVISMALAAGLGALLAVALVPRAPRQKTLRERWVPNVTRADLNNLADQLSSAVSRLHVPSMPAMPDTSSFERVLSKLAHADPTGPMSNAFDKIAEWALGARKKVNGNGRK</sequence>
<evidence type="ECO:0008006" key="5">
    <source>
        <dbReference type="Google" id="ProtNLM"/>
    </source>
</evidence>
<feature type="compositionally biased region" description="Basic and acidic residues" evidence="1">
    <location>
        <begin position="1"/>
        <end position="12"/>
    </location>
</feature>
<evidence type="ECO:0000313" key="4">
    <source>
        <dbReference type="Proteomes" id="UP000059074"/>
    </source>
</evidence>
<dbReference type="PATRIC" id="fig|121290.4.peg.2029"/>
<accession>A0A109BPN3</accession>
<evidence type="ECO:0000256" key="2">
    <source>
        <dbReference type="SAM" id="Phobius"/>
    </source>
</evidence>
<feature type="compositionally biased region" description="Polar residues" evidence="1">
    <location>
        <begin position="13"/>
        <end position="31"/>
    </location>
</feature>
<evidence type="ECO:0000256" key="1">
    <source>
        <dbReference type="SAM" id="MobiDB-lite"/>
    </source>
</evidence>
<gene>
    <name evidence="3" type="ORF">APY04_0072</name>
</gene>
<dbReference type="RefSeq" id="WP_068458895.1">
    <property type="nucleotide sequence ID" value="NZ_LMTR01000005.1"/>
</dbReference>
<dbReference type="STRING" id="121290.APY04_0072"/>